<keyword evidence="3" id="KW-0342">GTP-binding</keyword>
<dbReference type="InterPro" id="IPR005225">
    <property type="entry name" value="Small_GTP-bd"/>
</dbReference>
<organism evidence="7 8">
    <name type="scientific">Psilocybe cf. subviscida</name>
    <dbReference type="NCBI Taxonomy" id="2480587"/>
    <lineage>
        <taxon>Eukaryota</taxon>
        <taxon>Fungi</taxon>
        <taxon>Dikarya</taxon>
        <taxon>Basidiomycota</taxon>
        <taxon>Agaricomycotina</taxon>
        <taxon>Agaricomycetes</taxon>
        <taxon>Agaricomycetidae</taxon>
        <taxon>Agaricales</taxon>
        <taxon>Agaricineae</taxon>
        <taxon>Strophariaceae</taxon>
        <taxon>Psilocybe</taxon>
    </lineage>
</organism>
<feature type="region of interest" description="Disordered" evidence="5">
    <location>
        <begin position="25"/>
        <end position="76"/>
    </location>
</feature>
<dbReference type="FunFam" id="3.40.50.300:FF:001423">
    <property type="entry name" value="Ras family GTPase"/>
    <property type="match status" value="1"/>
</dbReference>
<dbReference type="InterPro" id="IPR000504">
    <property type="entry name" value="RRM_dom"/>
</dbReference>
<dbReference type="SUPFAM" id="SSF54928">
    <property type="entry name" value="RNA-binding domain, RBD"/>
    <property type="match status" value="1"/>
</dbReference>
<feature type="compositionally biased region" description="Basic and acidic residues" evidence="5">
    <location>
        <begin position="367"/>
        <end position="385"/>
    </location>
</feature>
<dbReference type="GO" id="GO:0007165">
    <property type="term" value="P:signal transduction"/>
    <property type="evidence" value="ECO:0007669"/>
    <property type="project" value="InterPro"/>
</dbReference>
<comment type="subcellular location">
    <subcellularLocation>
        <location evidence="1">Cell membrane</location>
        <topology evidence="1">Lipid-anchor</topology>
        <orientation evidence="1">Cytoplasmic side</orientation>
    </subcellularLocation>
</comment>
<evidence type="ECO:0000256" key="1">
    <source>
        <dbReference type="ARBA" id="ARBA00004342"/>
    </source>
</evidence>
<feature type="compositionally biased region" description="Basic and acidic residues" evidence="5">
    <location>
        <begin position="187"/>
        <end position="203"/>
    </location>
</feature>
<dbReference type="SMART" id="SM00360">
    <property type="entry name" value="RRM"/>
    <property type="match status" value="1"/>
</dbReference>
<dbReference type="Gene3D" id="3.30.70.330">
    <property type="match status" value="1"/>
</dbReference>
<dbReference type="Pfam" id="PF00076">
    <property type="entry name" value="RRM_1"/>
    <property type="match status" value="1"/>
</dbReference>
<dbReference type="GO" id="GO:0003924">
    <property type="term" value="F:GTPase activity"/>
    <property type="evidence" value="ECO:0007669"/>
    <property type="project" value="InterPro"/>
</dbReference>
<feature type="domain" description="RRM" evidence="6">
    <location>
        <begin position="78"/>
        <end position="153"/>
    </location>
</feature>
<dbReference type="EMBL" id="JAACJJ010000014">
    <property type="protein sequence ID" value="KAF5327581.1"/>
    <property type="molecule type" value="Genomic_DNA"/>
</dbReference>
<dbReference type="InterPro" id="IPR001806">
    <property type="entry name" value="Small_GTPase"/>
</dbReference>
<dbReference type="PROSITE" id="PS51420">
    <property type="entry name" value="RHO"/>
    <property type="match status" value="1"/>
</dbReference>
<comment type="caution">
    <text evidence="7">The sequence shown here is derived from an EMBL/GenBank/DDBJ whole genome shotgun (WGS) entry which is preliminary data.</text>
</comment>
<dbReference type="PANTHER" id="PTHR24070">
    <property type="entry name" value="RAS, DI-RAS, AND RHEB FAMILY MEMBERS OF SMALL GTPASE SUPERFAMILY"/>
    <property type="match status" value="1"/>
</dbReference>
<evidence type="ECO:0000256" key="4">
    <source>
        <dbReference type="PROSITE-ProRule" id="PRU00176"/>
    </source>
</evidence>
<dbReference type="NCBIfam" id="TIGR00231">
    <property type="entry name" value="small_GTP"/>
    <property type="match status" value="1"/>
</dbReference>
<dbReference type="Proteomes" id="UP000567179">
    <property type="component" value="Unassembled WGS sequence"/>
</dbReference>
<reference evidence="7 8" key="1">
    <citation type="journal article" date="2020" name="ISME J.">
        <title>Uncovering the hidden diversity of litter-decomposition mechanisms in mushroom-forming fungi.</title>
        <authorList>
            <person name="Floudas D."/>
            <person name="Bentzer J."/>
            <person name="Ahren D."/>
            <person name="Johansson T."/>
            <person name="Persson P."/>
            <person name="Tunlid A."/>
        </authorList>
    </citation>
    <scope>NUCLEOTIDE SEQUENCE [LARGE SCALE GENOMIC DNA]</scope>
    <source>
        <strain evidence="7 8">CBS 101986</strain>
    </source>
</reference>
<name>A0A8H5F8G3_9AGAR</name>
<feature type="compositionally biased region" description="Low complexity" evidence="5">
    <location>
        <begin position="325"/>
        <end position="357"/>
    </location>
</feature>
<feature type="region of interest" description="Disordered" evidence="5">
    <location>
        <begin position="665"/>
        <end position="686"/>
    </location>
</feature>
<feature type="compositionally biased region" description="Basic and acidic residues" evidence="5">
    <location>
        <begin position="37"/>
        <end position="70"/>
    </location>
</feature>
<dbReference type="InterPro" id="IPR020849">
    <property type="entry name" value="Small_GTPase_Ras-type"/>
</dbReference>
<evidence type="ECO:0000313" key="8">
    <source>
        <dbReference type="Proteomes" id="UP000567179"/>
    </source>
</evidence>
<feature type="compositionally biased region" description="Polar residues" evidence="5">
    <location>
        <begin position="214"/>
        <end position="225"/>
    </location>
</feature>
<dbReference type="PROSITE" id="PS51421">
    <property type="entry name" value="RAS"/>
    <property type="match status" value="1"/>
</dbReference>
<gene>
    <name evidence="7" type="ORF">D9619_004618</name>
</gene>
<dbReference type="OrthoDB" id="48651at2759"/>
<dbReference type="GO" id="GO:0005525">
    <property type="term" value="F:GTP binding"/>
    <property type="evidence" value="ECO:0007669"/>
    <property type="project" value="UniProtKB-KW"/>
</dbReference>
<dbReference type="GO" id="GO:0005886">
    <property type="term" value="C:plasma membrane"/>
    <property type="evidence" value="ECO:0007669"/>
    <property type="project" value="UniProtKB-SubCell"/>
</dbReference>
<evidence type="ECO:0000259" key="6">
    <source>
        <dbReference type="PROSITE" id="PS50102"/>
    </source>
</evidence>
<sequence length="686" mass="74807">MAPKKNKKISLNEFLGDTTLGSWADEMESLPNAPAARNDDEGGNDRFGRRGDDFLSSRPDRQSGPPREDVPLPTQPPYTAFVGNLAFDLTEAELGDYFAGIQARSFRFLFLLDDKPKGFGYIEFEDLDGLKEALTKSGSSFSGRTVRVSVAEPPKNSGFGPSSEDNAKFDSPWRRDGPLPDLANSRDGPRRRFDGPPGDRPERPVAASDGVDQWRSSRPLRTTVESEAPSFKRKGSGFNTPEAGAADRDENWSIGSKFKAAGPEEGMPRARPRGDMGPPREPPSDEGDWRSARPAKPLGGPRASTSPNSSTPPTPVLARKKLELLPRSGSTSLSPSPLSSPKMAPVAPAVPVSKPNPFGAAKPVDVSNRDKEVTDRIEREKEAVQEKLTISRSNSRPGIERPAAAAAAAPASALQSKNPAAKVPGPSLVPTVRPTLSFANVAAKKESALKTSTDAEEVAAEAEKVSEDLAKVELLRASHILYSWSTTLEGHRKILENPRNWMRTYNVVVLGAGGVGKSALTVRFMRDVFVENYDPTIEEEYRRTMTVDGQLESIEVLDTAGAEQFTSLNEVYMKAGRGFLLVFSLTQEASLQEVDNLRKQIVRVRGNKAPIVVVGTKLDLVNEREVPRHMVQSLSSKWDLPFYETSAKRNWHIGDAFEDLVRQMRTQSSGEGGGKKPKKNGGCFIM</sequence>
<keyword evidence="2" id="KW-0547">Nucleotide-binding</keyword>
<keyword evidence="8" id="KW-1185">Reference proteome</keyword>
<dbReference type="PROSITE" id="PS51419">
    <property type="entry name" value="RAB"/>
    <property type="match status" value="1"/>
</dbReference>
<evidence type="ECO:0000256" key="2">
    <source>
        <dbReference type="ARBA" id="ARBA00022741"/>
    </source>
</evidence>
<dbReference type="Pfam" id="PF00071">
    <property type="entry name" value="Ras"/>
    <property type="match status" value="1"/>
</dbReference>
<dbReference type="GO" id="GO:0003723">
    <property type="term" value="F:RNA binding"/>
    <property type="evidence" value="ECO:0007669"/>
    <property type="project" value="UniProtKB-UniRule"/>
</dbReference>
<dbReference type="Gene3D" id="3.40.50.300">
    <property type="entry name" value="P-loop containing nucleotide triphosphate hydrolases"/>
    <property type="match status" value="1"/>
</dbReference>
<dbReference type="InterPro" id="IPR012677">
    <property type="entry name" value="Nucleotide-bd_a/b_plait_sf"/>
</dbReference>
<dbReference type="SMART" id="SM00173">
    <property type="entry name" value="RAS"/>
    <property type="match status" value="1"/>
</dbReference>
<evidence type="ECO:0000256" key="5">
    <source>
        <dbReference type="SAM" id="MobiDB-lite"/>
    </source>
</evidence>
<dbReference type="PRINTS" id="PR00449">
    <property type="entry name" value="RASTRNSFRMNG"/>
</dbReference>
<dbReference type="SMART" id="SM00175">
    <property type="entry name" value="RAB"/>
    <property type="match status" value="1"/>
</dbReference>
<dbReference type="PROSITE" id="PS50102">
    <property type="entry name" value="RRM"/>
    <property type="match status" value="1"/>
</dbReference>
<feature type="compositionally biased region" description="Low complexity" evidence="5">
    <location>
        <begin position="402"/>
        <end position="411"/>
    </location>
</feature>
<dbReference type="CDD" id="cd00876">
    <property type="entry name" value="Ras"/>
    <property type="match status" value="1"/>
</dbReference>
<keyword evidence="4" id="KW-0694">RNA-binding</keyword>
<feature type="region of interest" description="Disordered" evidence="5">
    <location>
        <begin position="151"/>
        <end position="411"/>
    </location>
</feature>
<dbReference type="AlphaFoldDB" id="A0A8H5F8G3"/>
<dbReference type="InterPro" id="IPR035979">
    <property type="entry name" value="RBD_domain_sf"/>
</dbReference>
<protein>
    <recommendedName>
        <fullName evidence="6">RRM domain-containing protein</fullName>
    </recommendedName>
</protein>
<proteinExistence type="predicted"/>
<evidence type="ECO:0000256" key="3">
    <source>
        <dbReference type="ARBA" id="ARBA00023134"/>
    </source>
</evidence>
<accession>A0A8H5F8G3</accession>
<evidence type="ECO:0000313" key="7">
    <source>
        <dbReference type="EMBL" id="KAF5327581.1"/>
    </source>
</evidence>
<dbReference type="SUPFAM" id="SSF52540">
    <property type="entry name" value="P-loop containing nucleoside triphosphate hydrolases"/>
    <property type="match status" value="1"/>
</dbReference>
<dbReference type="SMART" id="SM00174">
    <property type="entry name" value="RHO"/>
    <property type="match status" value="1"/>
</dbReference>
<dbReference type="InterPro" id="IPR027417">
    <property type="entry name" value="P-loop_NTPase"/>
</dbReference>
<feature type="compositionally biased region" description="Basic and acidic residues" evidence="5">
    <location>
        <begin position="165"/>
        <end position="178"/>
    </location>
</feature>